<feature type="signal peptide" evidence="5">
    <location>
        <begin position="1"/>
        <end position="21"/>
    </location>
</feature>
<dbReference type="SUPFAM" id="SSF53850">
    <property type="entry name" value="Periplasmic binding protein-like II"/>
    <property type="match status" value="1"/>
</dbReference>
<evidence type="ECO:0000313" key="6">
    <source>
        <dbReference type="EMBL" id="PTE20611.1"/>
    </source>
</evidence>
<sequence length="348" mass="38593">MIRRTSLLASAALAFALPAFAADSDLIVFDWAGFEDDNLLADYIAKHGDKPTYAFYGDDDEAFQKVSSGFKADVAHPCSQMVSKYRDAGLIEPWDVSRIPEYANIAPRFTNSEIFKDDTGVWYIPTDYAYTAIAYNTEAVPAEEVSTLQVFLDPKYQGRISLPDNTDDIWSLALLATGVTDWTNVTDEQFTAAADWLRQAHANVRAYWADPSELAQLMATGEVQVAWSWNDSIALMRGEGFPVGFERQAKEGAATWFCGYVNFKDAPGSEDKAYDFINSWLAHPSAKGLLEGFGYAHTNDAAMAEISEEELVAADVNPIDTTLLAQTPIAPEMRDRMLQEFEMIKSGF</sequence>
<evidence type="ECO:0000256" key="5">
    <source>
        <dbReference type="SAM" id="SignalP"/>
    </source>
</evidence>
<keyword evidence="3 5" id="KW-0732">Signal</keyword>
<comment type="subcellular location">
    <subcellularLocation>
        <location evidence="1">Periplasm</location>
    </subcellularLocation>
</comment>
<comment type="caution">
    <text evidence="6">The sequence shown here is derived from an EMBL/GenBank/DDBJ whole genome shotgun (WGS) entry which is preliminary data.</text>
</comment>
<dbReference type="Proteomes" id="UP000241010">
    <property type="component" value="Unassembled WGS sequence"/>
</dbReference>
<keyword evidence="4" id="KW-0574">Periplasm</keyword>
<dbReference type="GO" id="GO:0019808">
    <property type="term" value="F:polyamine binding"/>
    <property type="evidence" value="ECO:0007669"/>
    <property type="project" value="InterPro"/>
</dbReference>
<keyword evidence="2" id="KW-0813">Transport</keyword>
<dbReference type="PANTHER" id="PTHR30222:SF17">
    <property type="entry name" value="SPERMIDINE_PUTRESCINE-BINDING PERIPLASMIC PROTEIN"/>
    <property type="match status" value="1"/>
</dbReference>
<dbReference type="EMBL" id="PZKG01000094">
    <property type="protein sequence ID" value="PTE20611.1"/>
    <property type="molecule type" value="Genomic_DNA"/>
</dbReference>
<gene>
    <name evidence="6" type="ORF">C5F48_16635</name>
</gene>
<dbReference type="RefSeq" id="WP_107664998.1">
    <property type="nucleotide sequence ID" value="NZ_PZKG01000094.1"/>
</dbReference>
<dbReference type="Gene3D" id="3.40.190.10">
    <property type="entry name" value="Periplasmic binding protein-like II"/>
    <property type="match status" value="2"/>
</dbReference>
<feature type="chain" id="PRO_5015778556" evidence="5">
    <location>
        <begin position="22"/>
        <end position="348"/>
    </location>
</feature>
<organism evidence="6 7">
    <name type="scientific">Cereibacter changlensis JA139</name>
    <dbReference type="NCBI Taxonomy" id="1188249"/>
    <lineage>
        <taxon>Bacteria</taxon>
        <taxon>Pseudomonadati</taxon>
        <taxon>Pseudomonadota</taxon>
        <taxon>Alphaproteobacteria</taxon>
        <taxon>Rhodobacterales</taxon>
        <taxon>Paracoccaceae</taxon>
        <taxon>Cereibacter</taxon>
    </lineage>
</organism>
<dbReference type="AlphaFoldDB" id="A0A2T4JRS2"/>
<evidence type="ECO:0000256" key="1">
    <source>
        <dbReference type="ARBA" id="ARBA00004418"/>
    </source>
</evidence>
<proteinExistence type="predicted"/>
<accession>A0A2T4JRS2</accession>
<name>A0A2T4JRS2_9RHOB</name>
<dbReference type="PANTHER" id="PTHR30222">
    <property type="entry name" value="SPERMIDINE/PUTRESCINE-BINDING PERIPLASMIC PROTEIN"/>
    <property type="match status" value="1"/>
</dbReference>
<dbReference type="InterPro" id="IPR001188">
    <property type="entry name" value="Sperm_putr-bd"/>
</dbReference>
<dbReference type="OrthoDB" id="9769319at2"/>
<dbReference type="PRINTS" id="PR00909">
    <property type="entry name" value="SPERMDNBNDNG"/>
</dbReference>
<dbReference type="InterPro" id="IPR006059">
    <property type="entry name" value="SBP"/>
</dbReference>
<dbReference type="GO" id="GO:0042597">
    <property type="term" value="C:periplasmic space"/>
    <property type="evidence" value="ECO:0007669"/>
    <property type="project" value="UniProtKB-SubCell"/>
</dbReference>
<keyword evidence="7" id="KW-1185">Reference proteome</keyword>
<evidence type="ECO:0000256" key="4">
    <source>
        <dbReference type="ARBA" id="ARBA00022764"/>
    </source>
</evidence>
<evidence type="ECO:0000256" key="2">
    <source>
        <dbReference type="ARBA" id="ARBA00022448"/>
    </source>
</evidence>
<dbReference type="Pfam" id="PF13416">
    <property type="entry name" value="SBP_bac_8"/>
    <property type="match status" value="1"/>
</dbReference>
<evidence type="ECO:0000313" key="7">
    <source>
        <dbReference type="Proteomes" id="UP000241010"/>
    </source>
</evidence>
<reference evidence="6 7" key="1">
    <citation type="submission" date="2018-03" db="EMBL/GenBank/DDBJ databases">
        <title>Cereibacter changlensis.</title>
        <authorList>
            <person name="Meyer T.E."/>
            <person name="Miller S."/>
            <person name="Lodha T."/>
            <person name="Gandham S."/>
            <person name="Chintalapati S."/>
            <person name="Chintalapati V.R."/>
        </authorList>
    </citation>
    <scope>NUCLEOTIDE SEQUENCE [LARGE SCALE GENOMIC DNA]</scope>
    <source>
        <strain evidence="6 7">JA139</strain>
    </source>
</reference>
<dbReference type="GO" id="GO:0015846">
    <property type="term" value="P:polyamine transport"/>
    <property type="evidence" value="ECO:0007669"/>
    <property type="project" value="InterPro"/>
</dbReference>
<protein>
    <submittedName>
        <fullName evidence="6">Polyamine ABC transporter substrate-binding protein</fullName>
    </submittedName>
</protein>
<evidence type="ECO:0000256" key="3">
    <source>
        <dbReference type="ARBA" id="ARBA00022729"/>
    </source>
</evidence>